<proteinExistence type="predicted"/>
<name>A0ABT7XPD3_9NEIS</name>
<organism evidence="1 2">
    <name type="scientific">Crenobacter oryzisoli</name>
    <dbReference type="NCBI Taxonomy" id="3056844"/>
    <lineage>
        <taxon>Bacteria</taxon>
        <taxon>Pseudomonadati</taxon>
        <taxon>Pseudomonadota</taxon>
        <taxon>Betaproteobacteria</taxon>
        <taxon>Neisseriales</taxon>
        <taxon>Neisseriaceae</taxon>
        <taxon>Crenobacter</taxon>
    </lineage>
</organism>
<reference evidence="1" key="1">
    <citation type="submission" date="2023-06" db="EMBL/GenBank/DDBJ databases">
        <authorList>
            <person name="Zhang S."/>
        </authorList>
    </citation>
    <scope>NUCLEOTIDE SEQUENCE</scope>
    <source>
        <strain evidence="1">SG2303</strain>
    </source>
</reference>
<accession>A0ABT7XPD3</accession>
<dbReference type="Proteomes" id="UP001168540">
    <property type="component" value="Unassembled WGS sequence"/>
</dbReference>
<gene>
    <name evidence="1" type="ORF">QU481_12055</name>
</gene>
<protein>
    <submittedName>
        <fullName evidence="1">Uncharacterized protein</fullName>
    </submittedName>
</protein>
<evidence type="ECO:0000313" key="1">
    <source>
        <dbReference type="EMBL" id="MDN0075626.1"/>
    </source>
</evidence>
<dbReference type="RefSeq" id="WP_289830260.1">
    <property type="nucleotide sequence ID" value="NZ_JAUEDK010000019.1"/>
</dbReference>
<comment type="caution">
    <text evidence="1">The sequence shown here is derived from an EMBL/GenBank/DDBJ whole genome shotgun (WGS) entry which is preliminary data.</text>
</comment>
<keyword evidence="2" id="KW-1185">Reference proteome</keyword>
<sequence>MNLIEDSLSVTFGQYQSRFEVTAFSDNIAVSVRLEQGNDLLELLHFSCYLTWKLLAKGVLSRGGIALGELYHKGSIIYGPALLEAYQLESQVAIYPRIVVAHGAAEKARELSGRVDPSETPIIALLKEDSDGWKFVHVMAHSAMLPRSEMLSSDVAIQQSPISNELLLKAKVNVARKALESNPTSEGDVRSMSKHQWMSRYVDFYENIFNHAPKIGGFENALLALNMMPTSTAIPDETLVRAPADNQDQNP</sequence>
<evidence type="ECO:0000313" key="2">
    <source>
        <dbReference type="Proteomes" id="UP001168540"/>
    </source>
</evidence>
<dbReference type="EMBL" id="JAUEDK010000019">
    <property type="protein sequence ID" value="MDN0075626.1"/>
    <property type="molecule type" value="Genomic_DNA"/>
</dbReference>